<reference evidence="2" key="1">
    <citation type="journal article" date="2020" name="Cell">
        <title>Large-Scale Comparative Analyses of Tick Genomes Elucidate Their Genetic Diversity and Vector Capacities.</title>
        <authorList>
            <consortium name="Tick Genome and Microbiome Consortium (TIGMIC)"/>
            <person name="Jia N."/>
            <person name="Wang J."/>
            <person name="Shi W."/>
            <person name="Du L."/>
            <person name="Sun Y."/>
            <person name="Zhan W."/>
            <person name="Jiang J.F."/>
            <person name="Wang Q."/>
            <person name="Zhang B."/>
            <person name="Ji P."/>
            <person name="Bell-Sakyi L."/>
            <person name="Cui X.M."/>
            <person name="Yuan T.T."/>
            <person name="Jiang B.G."/>
            <person name="Yang W.F."/>
            <person name="Lam T.T."/>
            <person name="Chang Q.C."/>
            <person name="Ding S.J."/>
            <person name="Wang X.J."/>
            <person name="Zhu J.G."/>
            <person name="Ruan X.D."/>
            <person name="Zhao L."/>
            <person name="Wei J.T."/>
            <person name="Ye R.Z."/>
            <person name="Que T.C."/>
            <person name="Du C.H."/>
            <person name="Zhou Y.H."/>
            <person name="Cheng J.X."/>
            <person name="Dai P.F."/>
            <person name="Guo W.B."/>
            <person name="Han X.H."/>
            <person name="Huang E.J."/>
            <person name="Li L.F."/>
            <person name="Wei W."/>
            <person name="Gao Y.C."/>
            <person name="Liu J.Z."/>
            <person name="Shao H.Z."/>
            <person name="Wang X."/>
            <person name="Wang C.C."/>
            <person name="Yang T.C."/>
            <person name="Huo Q.B."/>
            <person name="Li W."/>
            <person name="Chen H.Y."/>
            <person name="Chen S.E."/>
            <person name="Zhou L.G."/>
            <person name="Ni X.B."/>
            <person name="Tian J.H."/>
            <person name="Sheng Y."/>
            <person name="Liu T."/>
            <person name="Pan Y.S."/>
            <person name="Xia L.Y."/>
            <person name="Li J."/>
            <person name="Zhao F."/>
            <person name="Cao W.C."/>
        </authorList>
    </citation>
    <scope>NUCLEOTIDE SEQUENCE</scope>
    <source>
        <strain evidence="2">Rsan-2018</strain>
    </source>
</reference>
<sequence length="143" mass="16012">MVNTFTAPMQRFPQGAPVWSRQYNQAGQRWLPGTVTSSRGRRLVMVDTTGGTQCRHVEQLRPRHLTTVAKQELSATRSSEQQPSPRDPPSHDQPSAGDNIESTDLSLCTSRSPSETDSRTPTASELPRRSTRIRRQPDRLGFV</sequence>
<evidence type="ECO:0000256" key="1">
    <source>
        <dbReference type="SAM" id="MobiDB-lite"/>
    </source>
</evidence>
<gene>
    <name evidence="2" type="ORF">HPB52_015754</name>
</gene>
<dbReference type="EMBL" id="JABSTV010001246">
    <property type="protein sequence ID" value="KAH7976523.1"/>
    <property type="molecule type" value="Genomic_DNA"/>
</dbReference>
<accession>A0A9D4QGU9</accession>
<name>A0A9D4QGU9_RHISA</name>
<feature type="compositionally biased region" description="Polar residues" evidence="1">
    <location>
        <begin position="73"/>
        <end position="84"/>
    </location>
</feature>
<comment type="caution">
    <text evidence="2">The sequence shown here is derived from an EMBL/GenBank/DDBJ whole genome shotgun (WGS) entry which is preliminary data.</text>
</comment>
<protein>
    <submittedName>
        <fullName evidence="2">Uncharacterized protein</fullName>
    </submittedName>
</protein>
<dbReference type="VEuPathDB" id="VectorBase:RSAN_057821"/>
<organism evidence="2 3">
    <name type="scientific">Rhipicephalus sanguineus</name>
    <name type="common">Brown dog tick</name>
    <name type="synonym">Ixodes sanguineus</name>
    <dbReference type="NCBI Taxonomy" id="34632"/>
    <lineage>
        <taxon>Eukaryota</taxon>
        <taxon>Metazoa</taxon>
        <taxon>Ecdysozoa</taxon>
        <taxon>Arthropoda</taxon>
        <taxon>Chelicerata</taxon>
        <taxon>Arachnida</taxon>
        <taxon>Acari</taxon>
        <taxon>Parasitiformes</taxon>
        <taxon>Ixodida</taxon>
        <taxon>Ixodoidea</taxon>
        <taxon>Ixodidae</taxon>
        <taxon>Rhipicephalinae</taxon>
        <taxon>Rhipicephalus</taxon>
        <taxon>Rhipicephalus</taxon>
    </lineage>
</organism>
<feature type="region of interest" description="Disordered" evidence="1">
    <location>
        <begin position="54"/>
        <end position="143"/>
    </location>
</feature>
<dbReference type="Proteomes" id="UP000821837">
    <property type="component" value="Chromosome 10"/>
</dbReference>
<dbReference type="AlphaFoldDB" id="A0A9D4QGU9"/>
<feature type="compositionally biased region" description="Polar residues" evidence="1">
    <location>
        <begin position="100"/>
        <end position="123"/>
    </location>
</feature>
<reference evidence="2" key="2">
    <citation type="submission" date="2021-09" db="EMBL/GenBank/DDBJ databases">
        <authorList>
            <person name="Jia N."/>
            <person name="Wang J."/>
            <person name="Shi W."/>
            <person name="Du L."/>
            <person name="Sun Y."/>
            <person name="Zhan W."/>
            <person name="Jiang J."/>
            <person name="Wang Q."/>
            <person name="Zhang B."/>
            <person name="Ji P."/>
            <person name="Sakyi L.B."/>
            <person name="Cui X."/>
            <person name="Yuan T."/>
            <person name="Jiang B."/>
            <person name="Yang W."/>
            <person name="Lam T.T.-Y."/>
            <person name="Chang Q."/>
            <person name="Ding S."/>
            <person name="Wang X."/>
            <person name="Zhu J."/>
            <person name="Ruan X."/>
            <person name="Zhao L."/>
            <person name="Wei J."/>
            <person name="Que T."/>
            <person name="Du C."/>
            <person name="Cheng J."/>
            <person name="Dai P."/>
            <person name="Han X."/>
            <person name="Huang E."/>
            <person name="Gao Y."/>
            <person name="Liu J."/>
            <person name="Shao H."/>
            <person name="Ye R."/>
            <person name="Li L."/>
            <person name="Wei W."/>
            <person name="Wang X."/>
            <person name="Wang C."/>
            <person name="Huo Q."/>
            <person name="Li W."/>
            <person name="Guo W."/>
            <person name="Chen H."/>
            <person name="Chen S."/>
            <person name="Zhou L."/>
            <person name="Zhou L."/>
            <person name="Ni X."/>
            <person name="Tian J."/>
            <person name="Zhou Y."/>
            <person name="Sheng Y."/>
            <person name="Liu T."/>
            <person name="Pan Y."/>
            <person name="Xia L."/>
            <person name="Li J."/>
            <person name="Zhao F."/>
            <person name="Cao W."/>
        </authorList>
    </citation>
    <scope>NUCLEOTIDE SEQUENCE</scope>
    <source>
        <strain evidence="2">Rsan-2018</strain>
        <tissue evidence="2">Larvae</tissue>
    </source>
</reference>
<evidence type="ECO:0000313" key="3">
    <source>
        <dbReference type="Proteomes" id="UP000821837"/>
    </source>
</evidence>
<proteinExistence type="predicted"/>
<evidence type="ECO:0000313" key="2">
    <source>
        <dbReference type="EMBL" id="KAH7976523.1"/>
    </source>
</evidence>
<keyword evidence="3" id="KW-1185">Reference proteome</keyword>